<dbReference type="PROSITE" id="PS00330">
    <property type="entry name" value="HEMOLYSIN_CALCIUM"/>
    <property type="match status" value="2"/>
</dbReference>
<name>A0A1X6YXP7_9RHOB</name>
<keyword evidence="2" id="KW-0964">Secreted</keyword>
<protein>
    <submittedName>
        <fullName evidence="4">Hemolysin, plasmid</fullName>
    </submittedName>
</protein>
<dbReference type="RefSeq" id="WP_085805003.1">
    <property type="nucleotide sequence ID" value="NZ_FWFX01000003.1"/>
</dbReference>
<proteinExistence type="predicted"/>
<dbReference type="GO" id="GO:0005509">
    <property type="term" value="F:calcium ion binding"/>
    <property type="evidence" value="ECO:0007669"/>
    <property type="project" value="InterPro"/>
</dbReference>
<feature type="region of interest" description="Disordered" evidence="3">
    <location>
        <begin position="646"/>
        <end position="700"/>
    </location>
</feature>
<gene>
    <name evidence="4" type="primary">hlyA_1</name>
    <name evidence="4" type="ORF">ROA7450_01468</name>
</gene>
<keyword evidence="5" id="KW-1185">Reference proteome</keyword>
<dbReference type="SUPFAM" id="SSF51120">
    <property type="entry name" value="beta-Roll"/>
    <property type="match status" value="2"/>
</dbReference>
<dbReference type="InterPro" id="IPR050557">
    <property type="entry name" value="RTX_toxin/Mannuronan_C5-epim"/>
</dbReference>
<dbReference type="GO" id="GO:0005576">
    <property type="term" value="C:extracellular region"/>
    <property type="evidence" value="ECO:0007669"/>
    <property type="project" value="UniProtKB-SubCell"/>
</dbReference>
<dbReference type="Gene3D" id="2.150.10.10">
    <property type="entry name" value="Serralysin-like metalloprotease, C-terminal"/>
    <property type="match status" value="3"/>
</dbReference>
<evidence type="ECO:0000313" key="4">
    <source>
        <dbReference type="EMBL" id="SLN32380.1"/>
    </source>
</evidence>
<sequence length="884" mass="96420">MTIYNAPTQALGNSNPTVAFGLTPVTYYESQLPFIDLMKSARSWLGHSSTKWGELSTQDIEAGGHLDEDGWVKDIPEGMNSIGTVWDLNGAYDLSEGPEIFVVKYEGAGTVKIGGQHVNVLSQKDGEITFSYSGGNVLLDISETDPSNTGDYIRNISVVNQDHVELHEAGAIFNPEWLDVVADARQLRFMDWMDTNASTVTSWEDYPTADAVNWTPVPVEVMVQLANEAGIDPWFNMPHTASDEFVREFAQYVRDNLDPELTARVEWSNEVWNSAFGQSNWAKDQAIEEWGESGYDGVLSYQAKRATEVALIWEEVFAETEGSPELINVLGSRPNQTWSNEQVLTAPLWEDNEPEGYVAPHTVFNELGITTYFGNNIIADEATRLELIDKIQDPSADASAWLTEKLLDPEHSKSIPDILRGLEQAKVVADQYGVKLVAYEGGQHVHHSFAVDGLSQEQIDAVNAFMTDYVRSQDMADLYEELYNGWANVAENPFMQFGDVGRPSQWGSWAILSDLDDSNPRAEYLLDKLASDTAWWDSEGNDAYLQGKTEIGTAGNDQLVGTDAEDYLIGGEGDDDFYGAMGRDGINGGTGNDRLYLSGTRSEYSIKADGNGYLITGPDGDKFAINIERFAFLDGEEVSLEDFLDGTTDTVSENPDENAETGDQGDSAGDSSEDLEGPAPESDGSIENNVEDDQASNDNYDPEAIYMTNAADEFLGKGDDDIVYGRAGADILRGRSGDDRLDGGADHDLVDGNKGNDSLSGGHGNDTLRGGPGEDVLHGNNDQDILVGKSGDDQLNGGRGNDTLKGGDGHDRFYFTAGDGQDVIADFDQFDSLDLEGYFLDGRSLSAELTSEDDKGNAVISNGSDSITLLGLSEFELDNWLFIA</sequence>
<dbReference type="EMBL" id="FWFX01000003">
    <property type="protein sequence ID" value="SLN32380.1"/>
    <property type="molecule type" value="Genomic_DNA"/>
</dbReference>
<dbReference type="InterPro" id="IPR018511">
    <property type="entry name" value="Hemolysin-typ_Ca-bd_CS"/>
</dbReference>
<reference evidence="4 5" key="1">
    <citation type="submission" date="2017-03" db="EMBL/GenBank/DDBJ databases">
        <authorList>
            <person name="Afonso C.L."/>
            <person name="Miller P.J."/>
            <person name="Scott M.A."/>
            <person name="Spackman E."/>
            <person name="Goraichik I."/>
            <person name="Dimitrov K.M."/>
            <person name="Suarez D.L."/>
            <person name="Swayne D.E."/>
        </authorList>
    </citation>
    <scope>NUCLEOTIDE SEQUENCE [LARGE SCALE GENOMIC DNA]</scope>
    <source>
        <strain evidence="4 5">CECT 7450</strain>
    </source>
</reference>
<organism evidence="4 5">
    <name type="scientific">Roseovarius albus</name>
    <dbReference type="NCBI Taxonomy" id="1247867"/>
    <lineage>
        <taxon>Bacteria</taxon>
        <taxon>Pseudomonadati</taxon>
        <taxon>Pseudomonadota</taxon>
        <taxon>Alphaproteobacteria</taxon>
        <taxon>Rhodobacterales</taxon>
        <taxon>Roseobacteraceae</taxon>
        <taxon>Roseovarius</taxon>
    </lineage>
</organism>
<dbReference type="PANTHER" id="PTHR38340">
    <property type="entry name" value="S-LAYER PROTEIN"/>
    <property type="match status" value="1"/>
</dbReference>
<dbReference type="InterPro" id="IPR001343">
    <property type="entry name" value="Hemolysn_Ca-bd"/>
</dbReference>
<comment type="subcellular location">
    <subcellularLocation>
        <location evidence="1">Secreted</location>
    </subcellularLocation>
</comment>
<dbReference type="OrthoDB" id="7783360at2"/>
<dbReference type="PRINTS" id="PR00313">
    <property type="entry name" value="CABNDNGRPT"/>
</dbReference>
<dbReference type="PANTHER" id="PTHR38340:SF1">
    <property type="entry name" value="S-LAYER PROTEIN"/>
    <property type="match status" value="1"/>
</dbReference>
<evidence type="ECO:0000256" key="2">
    <source>
        <dbReference type="ARBA" id="ARBA00022525"/>
    </source>
</evidence>
<evidence type="ECO:0000256" key="1">
    <source>
        <dbReference type="ARBA" id="ARBA00004613"/>
    </source>
</evidence>
<evidence type="ECO:0000256" key="3">
    <source>
        <dbReference type="SAM" id="MobiDB-lite"/>
    </source>
</evidence>
<feature type="region of interest" description="Disordered" evidence="3">
    <location>
        <begin position="733"/>
        <end position="804"/>
    </location>
</feature>
<feature type="compositionally biased region" description="Basic and acidic residues" evidence="3">
    <location>
        <begin position="733"/>
        <end position="751"/>
    </location>
</feature>
<dbReference type="Pfam" id="PF00353">
    <property type="entry name" value="HemolysinCabind"/>
    <property type="match status" value="4"/>
</dbReference>
<dbReference type="Proteomes" id="UP000193061">
    <property type="component" value="Unassembled WGS sequence"/>
</dbReference>
<accession>A0A1X6YXP7</accession>
<evidence type="ECO:0000313" key="5">
    <source>
        <dbReference type="Proteomes" id="UP000193061"/>
    </source>
</evidence>
<dbReference type="AlphaFoldDB" id="A0A1X6YXP7"/>
<dbReference type="InterPro" id="IPR011049">
    <property type="entry name" value="Serralysin-like_metalloprot_C"/>
</dbReference>